<dbReference type="GO" id="GO:0003677">
    <property type="term" value="F:DNA binding"/>
    <property type="evidence" value="ECO:0007669"/>
    <property type="project" value="UniProtKB-UniRule"/>
</dbReference>
<evidence type="ECO:0000259" key="3">
    <source>
        <dbReference type="PROSITE" id="PS50977"/>
    </source>
</evidence>
<dbReference type="SUPFAM" id="SSF46689">
    <property type="entry name" value="Homeodomain-like"/>
    <property type="match status" value="1"/>
</dbReference>
<protein>
    <submittedName>
        <fullName evidence="4">TetR/AcrR family transcriptional regulator</fullName>
    </submittedName>
</protein>
<dbReference type="Pfam" id="PF00440">
    <property type="entry name" value="TetR_N"/>
    <property type="match status" value="1"/>
</dbReference>
<evidence type="ECO:0000256" key="1">
    <source>
        <dbReference type="ARBA" id="ARBA00023125"/>
    </source>
</evidence>
<accession>A0A9D1MX51</accession>
<feature type="domain" description="HTH tetR-type" evidence="3">
    <location>
        <begin position="17"/>
        <end position="77"/>
    </location>
</feature>
<dbReference type="EMBL" id="DVOC01000042">
    <property type="protein sequence ID" value="HIU90829.1"/>
    <property type="molecule type" value="Genomic_DNA"/>
</dbReference>
<evidence type="ECO:0000256" key="2">
    <source>
        <dbReference type="PROSITE-ProRule" id="PRU00335"/>
    </source>
</evidence>
<dbReference type="PROSITE" id="PS50977">
    <property type="entry name" value="HTH_TETR_2"/>
    <property type="match status" value="1"/>
</dbReference>
<proteinExistence type="predicted"/>
<dbReference type="PANTHER" id="PTHR43479">
    <property type="entry name" value="ACREF/ENVCD OPERON REPRESSOR-RELATED"/>
    <property type="match status" value="1"/>
</dbReference>
<dbReference type="InterPro" id="IPR050624">
    <property type="entry name" value="HTH-type_Tx_Regulator"/>
</dbReference>
<evidence type="ECO:0000313" key="4">
    <source>
        <dbReference type="EMBL" id="HIU90829.1"/>
    </source>
</evidence>
<dbReference type="PANTHER" id="PTHR43479:SF11">
    <property type="entry name" value="ACREF_ENVCD OPERON REPRESSOR-RELATED"/>
    <property type="match status" value="1"/>
</dbReference>
<dbReference type="InterPro" id="IPR001647">
    <property type="entry name" value="HTH_TetR"/>
</dbReference>
<keyword evidence="1 2" id="KW-0238">DNA-binding</keyword>
<reference evidence="4" key="1">
    <citation type="submission" date="2020-10" db="EMBL/GenBank/DDBJ databases">
        <authorList>
            <person name="Gilroy R."/>
        </authorList>
    </citation>
    <scope>NUCLEOTIDE SEQUENCE</scope>
    <source>
        <strain evidence="4">ChiHjej12B11-7776</strain>
    </source>
</reference>
<dbReference type="Gene3D" id="1.10.357.10">
    <property type="entry name" value="Tetracycline Repressor, domain 2"/>
    <property type="match status" value="1"/>
</dbReference>
<dbReference type="InterPro" id="IPR009057">
    <property type="entry name" value="Homeodomain-like_sf"/>
</dbReference>
<feature type="DNA-binding region" description="H-T-H motif" evidence="2">
    <location>
        <begin position="40"/>
        <end position="59"/>
    </location>
</feature>
<gene>
    <name evidence="4" type="ORF">IAC72_02290</name>
</gene>
<reference evidence="4" key="2">
    <citation type="journal article" date="2021" name="PeerJ">
        <title>Extensive microbial diversity within the chicken gut microbiome revealed by metagenomics and culture.</title>
        <authorList>
            <person name="Gilroy R."/>
            <person name="Ravi A."/>
            <person name="Getino M."/>
            <person name="Pursley I."/>
            <person name="Horton D.L."/>
            <person name="Alikhan N.F."/>
            <person name="Baker D."/>
            <person name="Gharbi K."/>
            <person name="Hall N."/>
            <person name="Watson M."/>
            <person name="Adriaenssens E.M."/>
            <person name="Foster-Nyarko E."/>
            <person name="Jarju S."/>
            <person name="Secka A."/>
            <person name="Antonio M."/>
            <person name="Oren A."/>
            <person name="Chaudhuri R.R."/>
            <person name="La Ragione R."/>
            <person name="Hildebrand F."/>
            <person name="Pallen M.J."/>
        </authorList>
    </citation>
    <scope>NUCLEOTIDE SEQUENCE</scope>
    <source>
        <strain evidence="4">ChiHjej12B11-7776</strain>
    </source>
</reference>
<name>A0A9D1MX51_9BACT</name>
<evidence type="ECO:0000313" key="5">
    <source>
        <dbReference type="Proteomes" id="UP000886852"/>
    </source>
</evidence>
<organism evidence="4 5">
    <name type="scientific">Candidatus Fimimonas merdipullorum</name>
    <dbReference type="NCBI Taxonomy" id="2840822"/>
    <lineage>
        <taxon>Bacteria</taxon>
        <taxon>Pseudomonadati</taxon>
        <taxon>Myxococcota</taxon>
        <taxon>Myxococcia</taxon>
        <taxon>Myxococcales</taxon>
        <taxon>Cystobacterineae</taxon>
        <taxon>Myxococcaceae</taxon>
        <taxon>Myxococcaceae incertae sedis</taxon>
        <taxon>Candidatus Fimimonas</taxon>
    </lineage>
</organism>
<dbReference type="Proteomes" id="UP000886852">
    <property type="component" value="Unassembled WGS sequence"/>
</dbReference>
<sequence>MTGQNQGLISHNEKLNKFTRQCLEEALLLLLEKKSLQEISVSELCAKAGVSRMTFYARYKTKENLFEQIIRTLNKDFINAVGSPFVQNADLDWYKKFFGITKQNADAIKLVFSTDKYRYLSVINGVVLANAHLTEEQRSVRLMWTGAMVNAVIYWFDSGLRLSVEEMASTCYEKLAALACG</sequence>
<dbReference type="AlphaFoldDB" id="A0A9D1MX51"/>
<comment type="caution">
    <text evidence="4">The sequence shown here is derived from an EMBL/GenBank/DDBJ whole genome shotgun (WGS) entry which is preliminary data.</text>
</comment>